<gene>
    <name evidence="2" type="ORF">RM533_08630</name>
</gene>
<keyword evidence="3" id="KW-1185">Reference proteome</keyword>
<evidence type="ECO:0000313" key="2">
    <source>
        <dbReference type="EMBL" id="MDT0576250.1"/>
    </source>
</evidence>
<dbReference type="InterPro" id="IPR050484">
    <property type="entry name" value="Transf_Hexapept/Carb_Anhydrase"/>
</dbReference>
<dbReference type="Proteomes" id="UP001259803">
    <property type="component" value="Unassembled WGS sequence"/>
</dbReference>
<sequence length="208" mass="22409">MPCYEFQGIRPVVDPSSYVHPLASLIGDVIVGPGCFIGPCASLRADFGRLLVEADANIQDCATVHVSTERDTVIRRGATIAHGAVIHGCEIGENCLIGINAVVLDAAILGAECMIGAMSLVPHGLEAPERSLLMGVPARIVRTMSADEIGWRNDGDGEYQLLTLEVQSSLRETEPLRQVEPHRRRTEIAASPVRFGERTETETARKPG</sequence>
<protein>
    <submittedName>
        <fullName evidence="2">Phenylacetic acid degradation protein PaaY</fullName>
    </submittedName>
</protein>
<accession>A0ABU2ZI27</accession>
<feature type="compositionally biased region" description="Basic and acidic residues" evidence="1">
    <location>
        <begin position="195"/>
        <end position="208"/>
    </location>
</feature>
<organism evidence="2 3">
    <name type="scientific">Croceicoccus esteveae</name>
    <dbReference type="NCBI Taxonomy" id="3075597"/>
    <lineage>
        <taxon>Bacteria</taxon>
        <taxon>Pseudomonadati</taxon>
        <taxon>Pseudomonadota</taxon>
        <taxon>Alphaproteobacteria</taxon>
        <taxon>Sphingomonadales</taxon>
        <taxon>Erythrobacteraceae</taxon>
        <taxon>Croceicoccus</taxon>
    </lineage>
</organism>
<dbReference type="SUPFAM" id="SSF51161">
    <property type="entry name" value="Trimeric LpxA-like enzymes"/>
    <property type="match status" value="1"/>
</dbReference>
<dbReference type="Pfam" id="PF00132">
    <property type="entry name" value="Hexapep"/>
    <property type="match status" value="1"/>
</dbReference>
<dbReference type="PANTHER" id="PTHR13061">
    <property type="entry name" value="DYNACTIN SUBUNIT P25"/>
    <property type="match status" value="1"/>
</dbReference>
<dbReference type="EMBL" id="JAVRHS010000006">
    <property type="protein sequence ID" value="MDT0576250.1"/>
    <property type="molecule type" value="Genomic_DNA"/>
</dbReference>
<name>A0ABU2ZI27_9SPHN</name>
<feature type="region of interest" description="Disordered" evidence="1">
    <location>
        <begin position="187"/>
        <end position="208"/>
    </location>
</feature>
<dbReference type="InterPro" id="IPR011004">
    <property type="entry name" value="Trimer_LpxA-like_sf"/>
</dbReference>
<dbReference type="InterPro" id="IPR001451">
    <property type="entry name" value="Hexapep"/>
</dbReference>
<dbReference type="RefSeq" id="WP_311340831.1">
    <property type="nucleotide sequence ID" value="NZ_JAVRHS010000006.1"/>
</dbReference>
<proteinExistence type="predicted"/>
<dbReference type="Gene3D" id="2.160.10.10">
    <property type="entry name" value="Hexapeptide repeat proteins"/>
    <property type="match status" value="1"/>
</dbReference>
<dbReference type="PANTHER" id="PTHR13061:SF29">
    <property type="entry name" value="GAMMA CARBONIC ANHYDRASE-LIKE 1, MITOCHONDRIAL-RELATED"/>
    <property type="match status" value="1"/>
</dbReference>
<evidence type="ECO:0000256" key="1">
    <source>
        <dbReference type="SAM" id="MobiDB-lite"/>
    </source>
</evidence>
<comment type="caution">
    <text evidence="2">The sequence shown here is derived from an EMBL/GenBank/DDBJ whole genome shotgun (WGS) entry which is preliminary data.</text>
</comment>
<evidence type="ECO:0000313" key="3">
    <source>
        <dbReference type="Proteomes" id="UP001259803"/>
    </source>
</evidence>
<reference evidence="2 3" key="1">
    <citation type="submission" date="2023-09" db="EMBL/GenBank/DDBJ databases">
        <authorList>
            <person name="Rey-Velasco X."/>
        </authorList>
    </citation>
    <scope>NUCLEOTIDE SEQUENCE [LARGE SCALE GENOMIC DNA]</scope>
    <source>
        <strain evidence="2 3">F390</strain>
    </source>
</reference>